<organism evidence="3 4">
    <name type="scientific">Loktanella salsilacus</name>
    <dbReference type="NCBI Taxonomy" id="195913"/>
    <lineage>
        <taxon>Bacteria</taxon>
        <taxon>Pseudomonadati</taxon>
        <taxon>Pseudomonadota</taxon>
        <taxon>Alphaproteobacteria</taxon>
        <taxon>Rhodobacterales</taxon>
        <taxon>Roseobacteraceae</taxon>
        <taxon>Loktanella</taxon>
    </lineage>
</organism>
<evidence type="ECO:0000313" key="3">
    <source>
        <dbReference type="EMBL" id="SFL36118.1"/>
    </source>
</evidence>
<dbReference type="SMART" id="SM00897">
    <property type="entry name" value="FIST"/>
    <property type="match status" value="1"/>
</dbReference>
<dbReference type="PANTHER" id="PTHR40252:SF2">
    <property type="entry name" value="BLR0328 PROTEIN"/>
    <property type="match status" value="1"/>
</dbReference>
<gene>
    <name evidence="3" type="ORF">SAMN04488004_11568</name>
</gene>
<accession>A0A1I4H1F0</accession>
<feature type="domain" description="FIST" evidence="1">
    <location>
        <begin position="36"/>
        <end position="235"/>
    </location>
</feature>
<evidence type="ECO:0000313" key="4">
    <source>
        <dbReference type="Proteomes" id="UP000199550"/>
    </source>
</evidence>
<dbReference type="OrthoDB" id="9807948at2"/>
<dbReference type="STRING" id="195913.SAMN04488004_11568"/>
<evidence type="ECO:0000259" key="1">
    <source>
        <dbReference type="SMART" id="SM00897"/>
    </source>
</evidence>
<reference evidence="3 4" key="1">
    <citation type="submission" date="2016-10" db="EMBL/GenBank/DDBJ databases">
        <authorList>
            <person name="de Groot N.N."/>
        </authorList>
    </citation>
    <scope>NUCLEOTIDE SEQUENCE [LARGE SCALE GENOMIC DNA]</scope>
    <source>
        <strain evidence="3 4">DSM 16199</strain>
    </source>
</reference>
<keyword evidence="4" id="KW-1185">Reference proteome</keyword>
<dbReference type="Pfam" id="PF08495">
    <property type="entry name" value="FIST"/>
    <property type="match status" value="1"/>
</dbReference>
<dbReference type="AlphaFoldDB" id="A0A1I4H1F0"/>
<dbReference type="SMART" id="SM01204">
    <property type="entry name" value="FIST_C"/>
    <property type="match status" value="1"/>
</dbReference>
<feature type="domain" description="FIST C-domain" evidence="2">
    <location>
        <begin position="236"/>
        <end position="365"/>
    </location>
</feature>
<dbReference type="Proteomes" id="UP000199550">
    <property type="component" value="Unassembled WGS sequence"/>
</dbReference>
<dbReference type="Pfam" id="PF10442">
    <property type="entry name" value="FIST_C"/>
    <property type="match status" value="1"/>
</dbReference>
<dbReference type="InterPro" id="IPR013702">
    <property type="entry name" value="FIST_domain_N"/>
</dbReference>
<name>A0A1I4H1F0_9RHOB</name>
<sequence>MILASEAVPSELVRRVHVAEPGPDAVQDICKGLGPGPLSLVAVFAAPGGDFAALIAGLSAALDGACIIGCVTAGEIFGGYQDGGIVAIALPASHFETETVLIPDLNALNPDATVRDIIRRRAALTATAPHWQNEFAILLVDGLSRREDAVVAMVMHGLGQVPLFGGSSGDGTRFASTAVAYQGRVMPDVAVLTCVRTICPVKVFSLDNLTPTERRMVVTRADPEARIVHEINAEPAASEYARLLGKDAGQMDTFTFAAHPVVVRFGGHHHVRAIQRVTDDGALVFFSAIDEGMVLTLATAEPMAGHLESQFAALSAQAVPDTIIAFDCILRRIEAEQKQQGGAVSRVLADHNVVGFSTYGEQYSGLHINQTMTGVAIYPPGAVVT</sequence>
<dbReference type="EMBL" id="FOTF01000015">
    <property type="protein sequence ID" value="SFL36118.1"/>
    <property type="molecule type" value="Genomic_DNA"/>
</dbReference>
<proteinExistence type="predicted"/>
<evidence type="ECO:0000259" key="2">
    <source>
        <dbReference type="SMART" id="SM01204"/>
    </source>
</evidence>
<dbReference type="InterPro" id="IPR019494">
    <property type="entry name" value="FIST_C"/>
</dbReference>
<dbReference type="PANTHER" id="PTHR40252">
    <property type="entry name" value="BLR0328 PROTEIN"/>
    <property type="match status" value="1"/>
</dbReference>
<protein>
    <submittedName>
        <fullName evidence="3">Uncharacterized conserved protein, contains FIST_N domain</fullName>
    </submittedName>
</protein>